<dbReference type="KEGG" id="slac:SKTS_33700"/>
<evidence type="ECO:0000256" key="1">
    <source>
        <dbReference type="ARBA" id="ARBA00004496"/>
    </source>
</evidence>
<dbReference type="GO" id="GO:0002143">
    <property type="term" value="P:tRNA wobble position uridine thiolation"/>
    <property type="evidence" value="ECO:0007669"/>
    <property type="project" value="TreeGrafter"/>
</dbReference>
<dbReference type="EMBL" id="AP022853">
    <property type="protein sequence ID" value="BCB28484.1"/>
    <property type="molecule type" value="Genomic_DNA"/>
</dbReference>
<proteinExistence type="inferred from homology"/>
<dbReference type="InterPro" id="IPR043163">
    <property type="entry name" value="DsrC-like_N"/>
</dbReference>
<keyword evidence="4" id="KW-0808">Transferase</keyword>
<dbReference type="InterPro" id="IPR042072">
    <property type="entry name" value="DsrC-like_C"/>
</dbReference>
<protein>
    <submittedName>
        <fullName evidence="4">Sulfurtransferase TusE</fullName>
    </submittedName>
</protein>
<dbReference type="InterPro" id="IPR007453">
    <property type="entry name" value="DsrC/TusE"/>
</dbReference>
<evidence type="ECO:0000256" key="2">
    <source>
        <dbReference type="ARBA" id="ARBA00005718"/>
    </source>
</evidence>
<dbReference type="PANTHER" id="PTHR37010:SF1">
    <property type="entry name" value="SULFURTRANSFERASE TUSE"/>
    <property type="match status" value="1"/>
</dbReference>
<keyword evidence="5" id="KW-1185">Reference proteome</keyword>
<reference evidence="5" key="1">
    <citation type="submission" date="2020-03" db="EMBL/GenBank/DDBJ databases">
        <title>Complete genome sequence of sulfur-oxidizing bacterium skT11.</title>
        <authorList>
            <person name="Kanda M."/>
            <person name="Kojima H."/>
            <person name="Fukui M."/>
        </authorList>
    </citation>
    <scope>NUCLEOTIDE SEQUENCE [LARGE SCALE GENOMIC DNA]</scope>
    <source>
        <strain evidence="5">skT11</strain>
    </source>
</reference>
<comment type="similarity">
    <text evidence="2">Belongs to the DsrC/TusE family.</text>
</comment>
<evidence type="ECO:0000256" key="3">
    <source>
        <dbReference type="ARBA" id="ARBA00022490"/>
    </source>
</evidence>
<gene>
    <name evidence="4" type="ORF">SKTS_33700</name>
</gene>
<dbReference type="PANTHER" id="PTHR37010">
    <property type="entry name" value="SULFURTRANSFERASE TUSE"/>
    <property type="match status" value="1"/>
</dbReference>
<dbReference type="AlphaFoldDB" id="A0A6F8VFM9"/>
<organism evidence="4 5">
    <name type="scientific">Sulfurimicrobium lacus</name>
    <dbReference type="NCBI Taxonomy" id="2715678"/>
    <lineage>
        <taxon>Bacteria</taxon>
        <taxon>Pseudomonadati</taxon>
        <taxon>Pseudomonadota</taxon>
        <taxon>Betaproteobacteria</taxon>
        <taxon>Nitrosomonadales</taxon>
        <taxon>Sulfuricellaceae</taxon>
        <taxon>Sulfurimicrobium</taxon>
    </lineage>
</organism>
<dbReference type="RefSeq" id="WP_173067962.1">
    <property type="nucleotide sequence ID" value="NZ_AP022853.1"/>
</dbReference>
<dbReference type="InterPro" id="IPR025526">
    <property type="entry name" value="DsrC-like_dom_sf"/>
</dbReference>
<dbReference type="SUPFAM" id="SSF69721">
    <property type="entry name" value="DsrC, the gamma subunit of dissimilatory sulfite reductase"/>
    <property type="match status" value="1"/>
</dbReference>
<accession>A0A6F8VFM9</accession>
<comment type="subcellular location">
    <subcellularLocation>
        <location evidence="1">Cytoplasm</location>
    </subcellularLocation>
</comment>
<dbReference type="NCBIfam" id="TIGR03342">
    <property type="entry name" value="dsrC_tusE_dsvC"/>
    <property type="match status" value="1"/>
</dbReference>
<dbReference type="Gene3D" id="3.30.1420.10">
    <property type="match status" value="1"/>
</dbReference>
<dbReference type="Proteomes" id="UP000502260">
    <property type="component" value="Chromosome"/>
</dbReference>
<dbReference type="GO" id="GO:0005737">
    <property type="term" value="C:cytoplasm"/>
    <property type="evidence" value="ECO:0007669"/>
    <property type="project" value="UniProtKB-SubCell"/>
</dbReference>
<evidence type="ECO:0000313" key="4">
    <source>
        <dbReference type="EMBL" id="BCB28484.1"/>
    </source>
</evidence>
<dbReference type="Gene3D" id="1.10.10.370">
    <property type="entry name" value="DsrC-like protein, C-terminal domain"/>
    <property type="match status" value="1"/>
</dbReference>
<dbReference type="PIRSF" id="PIRSF006223">
    <property type="entry name" value="DsrC_TusE"/>
    <property type="match status" value="1"/>
</dbReference>
<evidence type="ECO:0000313" key="5">
    <source>
        <dbReference type="Proteomes" id="UP000502260"/>
    </source>
</evidence>
<name>A0A6F8VFM9_9PROT</name>
<dbReference type="GO" id="GO:0016740">
    <property type="term" value="F:transferase activity"/>
    <property type="evidence" value="ECO:0007669"/>
    <property type="project" value="UniProtKB-KW"/>
</dbReference>
<dbReference type="Pfam" id="PF04358">
    <property type="entry name" value="DsrC"/>
    <property type="match status" value="1"/>
</dbReference>
<sequence length="110" mass="12575">MGYVVNGTELETDDDGFLLEPDYSDEVVNVIAEAEGLKLTDEHWTVVNYMRDKYKEEGQTPNFRNMCKDFDADHPGTDWKKHLYVLFPMQPNRQSAKIAGLPKPFGKGGY</sequence>
<keyword evidence="3" id="KW-0963">Cytoplasm</keyword>
<dbReference type="GO" id="GO:0097163">
    <property type="term" value="F:sulfur carrier activity"/>
    <property type="evidence" value="ECO:0007669"/>
    <property type="project" value="TreeGrafter"/>
</dbReference>